<proteinExistence type="predicted"/>
<dbReference type="Pfam" id="PF01370">
    <property type="entry name" value="Epimerase"/>
    <property type="match status" value="1"/>
</dbReference>
<dbReference type="CDD" id="cd05240">
    <property type="entry name" value="UDP_G4E_3_SDR_e"/>
    <property type="match status" value="1"/>
</dbReference>
<reference evidence="2 3" key="1">
    <citation type="submission" date="2019-06" db="EMBL/GenBank/DDBJ databases">
        <title>Persicimonas caeni gen. nov., sp. nov., a predatory bacterium isolated from solar saltern.</title>
        <authorList>
            <person name="Wang S."/>
        </authorList>
    </citation>
    <scope>NUCLEOTIDE SEQUENCE [LARGE SCALE GENOMIC DNA]</scope>
    <source>
        <strain evidence="2 3">YN101</strain>
    </source>
</reference>
<dbReference type="EMBL" id="CP041186">
    <property type="protein sequence ID" value="QDG49208.1"/>
    <property type="molecule type" value="Genomic_DNA"/>
</dbReference>
<dbReference type="PANTHER" id="PTHR43245">
    <property type="entry name" value="BIFUNCTIONAL POLYMYXIN RESISTANCE PROTEIN ARNA"/>
    <property type="match status" value="1"/>
</dbReference>
<dbReference type="PANTHER" id="PTHR43245:SF52">
    <property type="entry name" value="NAD-DEPENDENT EPIMERASE_DEHYDRATASE"/>
    <property type="match status" value="1"/>
</dbReference>
<name>A0A4Y6PLP8_PERCE</name>
<dbReference type="RefSeq" id="WP_141195707.1">
    <property type="nucleotide sequence ID" value="NZ_CP041186.1"/>
</dbReference>
<accession>A0A4Y6PLP8</accession>
<evidence type="ECO:0000259" key="1">
    <source>
        <dbReference type="Pfam" id="PF01370"/>
    </source>
</evidence>
<evidence type="ECO:0000313" key="2">
    <source>
        <dbReference type="EMBL" id="QDG49208.1"/>
    </source>
</evidence>
<dbReference type="Gene3D" id="3.40.50.720">
    <property type="entry name" value="NAD(P)-binding Rossmann-like Domain"/>
    <property type="match status" value="1"/>
</dbReference>
<dbReference type="InterPro" id="IPR001509">
    <property type="entry name" value="Epimerase_deHydtase"/>
</dbReference>
<dbReference type="InterPro" id="IPR036291">
    <property type="entry name" value="NAD(P)-bd_dom_sf"/>
</dbReference>
<dbReference type="SUPFAM" id="SSF51735">
    <property type="entry name" value="NAD(P)-binding Rossmann-fold domains"/>
    <property type="match status" value="1"/>
</dbReference>
<evidence type="ECO:0000313" key="3">
    <source>
        <dbReference type="Proteomes" id="UP000315995"/>
    </source>
</evidence>
<dbReference type="InterPro" id="IPR050177">
    <property type="entry name" value="Lipid_A_modif_metabolic_enz"/>
</dbReference>
<sequence length="303" mass="33859">MKALITGISGKLGRLVAEKLIEEGHEVLGIDRRPWPDAPEGVKMFRADIRKRPAEDVFRTEQPDAVIHMATVTHFTAGAEERYRINLRGTRTVFDHCHAYGVEHAVFVGRHTFYGAAPDSPLYHTESEPPLAVSTFPELADLVAADLFAGSALWRYPDMDTTVLRLCYTLGPSQRGTLASYLKGPRVPTVLGFDPLYQFMHEQDAAEAICLSLDHKLRGVFNVAGPQPVPLSLLIDVTGRTQIPIPEPLYGRSLGKFGFPNLPKGSTNHIKYPIVIDDSAFRRETGFQQRFDEIQTMEAFRWA</sequence>
<feature type="domain" description="NAD-dependent epimerase/dehydratase" evidence="1">
    <location>
        <begin position="3"/>
        <end position="224"/>
    </location>
</feature>
<protein>
    <submittedName>
        <fullName evidence="2">SDR family oxidoreductase</fullName>
    </submittedName>
</protein>
<dbReference type="Proteomes" id="UP000315995">
    <property type="component" value="Chromosome"/>
</dbReference>
<keyword evidence="3" id="KW-1185">Reference proteome</keyword>
<accession>A0A5B8Y3Y7</accession>
<gene>
    <name evidence="2" type="ORF">FIV42_00170</name>
</gene>
<organism evidence="2 3">
    <name type="scientific">Persicimonas caeni</name>
    <dbReference type="NCBI Taxonomy" id="2292766"/>
    <lineage>
        <taxon>Bacteria</taxon>
        <taxon>Deltaproteobacteria</taxon>
        <taxon>Bradymonadales</taxon>
        <taxon>Bradymonadaceae</taxon>
        <taxon>Persicimonas</taxon>
    </lineage>
</organism>
<dbReference type="AlphaFoldDB" id="A0A4Y6PLP8"/>
<dbReference type="OrthoDB" id="9811496at2"/>